<feature type="non-terminal residue" evidence="6">
    <location>
        <position position="1"/>
    </location>
</feature>
<dbReference type="Pfam" id="PF00462">
    <property type="entry name" value="Glutaredoxin"/>
    <property type="match status" value="1"/>
</dbReference>
<dbReference type="InterPro" id="IPR002109">
    <property type="entry name" value="Glutaredoxin"/>
</dbReference>
<dbReference type="FunFam" id="3.40.30.10:FF:000012">
    <property type="entry name" value="Monothiol glutaredoxin"/>
    <property type="match status" value="1"/>
</dbReference>
<evidence type="ECO:0000256" key="2">
    <source>
        <dbReference type="ARBA" id="ARBA00023004"/>
    </source>
</evidence>
<dbReference type="PANTHER" id="PTHR10293">
    <property type="entry name" value="GLUTAREDOXIN FAMILY MEMBER"/>
    <property type="match status" value="1"/>
</dbReference>
<evidence type="ECO:0000256" key="3">
    <source>
        <dbReference type="ARBA" id="ARBA00023014"/>
    </source>
</evidence>
<dbReference type="GO" id="GO:0051536">
    <property type="term" value="F:iron-sulfur cluster binding"/>
    <property type="evidence" value="ECO:0007669"/>
    <property type="project" value="UniProtKB-KW"/>
</dbReference>
<organism evidence="6 7">
    <name type="scientific">Fasciolopsis buskii</name>
    <dbReference type="NCBI Taxonomy" id="27845"/>
    <lineage>
        <taxon>Eukaryota</taxon>
        <taxon>Metazoa</taxon>
        <taxon>Spiralia</taxon>
        <taxon>Lophotrochozoa</taxon>
        <taxon>Platyhelminthes</taxon>
        <taxon>Trematoda</taxon>
        <taxon>Digenea</taxon>
        <taxon>Plagiorchiida</taxon>
        <taxon>Echinostomata</taxon>
        <taxon>Echinostomatoidea</taxon>
        <taxon>Fasciolidae</taxon>
        <taxon>Fasciolopsis</taxon>
    </lineage>
</organism>
<evidence type="ECO:0000313" key="6">
    <source>
        <dbReference type="EMBL" id="KAA0191423.1"/>
    </source>
</evidence>
<dbReference type="Gene3D" id="3.40.30.10">
    <property type="entry name" value="Glutaredoxin"/>
    <property type="match status" value="2"/>
</dbReference>
<evidence type="ECO:0000256" key="1">
    <source>
        <dbReference type="ARBA" id="ARBA00022723"/>
    </source>
</evidence>
<dbReference type="PROSITE" id="PS51354">
    <property type="entry name" value="GLUTAREDOXIN_2"/>
    <property type="match status" value="1"/>
</dbReference>
<dbReference type="NCBIfam" id="TIGR00365">
    <property type="entry name" value="Grx4 family monothiol glutaredoxin"/>
    <property type="match status" value="1"/>
</dbReference>
<comment type="caution">
    <text evidence="6">The sequence shown here is derived from an EMBL/GenBank/DDBJ whole genome shotgun (WGS) entry which is preliminary data.</text>
</comment>
<dbReference type="Proteomes" id="UP000728185">
    <property type="component" value="Unassembled WGS sequence"/>
</dbReference>
<dbReference type="InterPro" id="IPR033658">
    <property type="entry name" value="GRX_PICOT-like"/>
</dbReference>
<reference evidence="6" key="1">
    <citation type="submission" date="2019-05" db="EMBL/GenBank/DDBJ databases">
        <title>Annotation for the trematode Fasciolopsis buski.</title>
        <authorList>
            <person name="Choi Y.-J."/>
        </authorList>
    </citation>
    <scope>NUCLEOTIDE SEQUENCE</scope>
    <source>
        <strain evidence="6">HT</strain>
        <tissue evidence="6">Whole worm</tissue>
    </source>
</reference>
<keyword evidence="1" id="KW-0479">Metal-binding</keyword>
<dbReference type="GO" id="GO:0005829">
    <property type="term" value="C:cytosol"/>
    <property type="evidence" value="ECO:0007669"/>
    <property type="project" value="TreeGrafter"/>
</dbReference>
<dbReference type="InterPro" id="IPR036249">
    <property type="entry name" value="Thioredoxin-like_sf"/>
</dbReference>
<keyword evidence="7" id="KW-1185">Reference proteome</keyword>
<dbReference type="Pfam" id="PF00085">
    <property type="entry name" value="Thioredoxin"/>
    <property type="match status" value="1"/>
</dbReference>
<sequence length="205" mass="22838">TFRASLVLNFTDPQVKQCTQVSDVLKILADDLKDHGIRFRDLDSGDYETLARELKVNTVPTVILFHHGHEVGRVIGANAAEITKEVMALKARNSVPVTGDRSDPVGLEARLRQLINRAPIMLFMKGRPDAPQCGFSRQIIDLLRSVNAQFDSFDILQDEEVRQGLKSLSNWPTYPQLYVKGELIGGLDIVKELAESGELSEVIKV</sequence>
<dbReference type="GO" id="GO:0006879">
    <property type="term" value="P:intracellular iron ion homeostasis"/>
    <property type="evidence" value="ECO:0007669"/>
    <property type="project" value="TreeGrafter"/>
</dbReference>
<dbReference type="AlphaFoldDB" id="A0A8E0VFY2"/>
<dbReference type="SUPFAM" id="SSF52833">
    <property type="entry name" value="Thioredoxin-like"/>
    <property type="match status" value="2"/>
</dbReference>
<evidence type="ECO:0000259" key="4">
    <source>
        <dbReference type="Pfam" id="PF00085"/>
    </source>
</evidence>
<evidence type="ECO:0000313" key="7">
    <source>
        <dbReference type="Proteomes" id="UP000728185"/>
    </source>
</evidence>
<evidence type="ECO:0000259" key="5">
    <source>
        <dbReference type="Pfam" id="PF00462"/>
    </source>
</evidence>
<feature type="domain" description="Glutaredoxin" evidence="5">
    <location>
        <begin position="120"/>
        <end position="184"/>
    </location>
</feature>
<dbReference type="CDD" id="cd03028">
    <property type="entry name" value="GRX_PICOT_like"/>
    <property type="match status" value="1"/>
</dbReference>
<protein>
    <submittedName>
        <fullName evidence="6">Glutaredoxin</fullName>
    </submittedName>
</protein>
<feature type="domain" description="Thioredoxin" evidence="4">
    <location>
        <begin position="6"/>
        <end position="84"/>
    </location>
</feature>
<dbReference type="InterPro" id="IPR013766">
    <property type="entry name" value="Thioredoxin_domain"/>
</dbReference>
<keyword evidence="2" id="KW-0408">Iron</keyword>
<keyword evidence="3" id="KW-0411">Iron-sulfur</keyword>
<proteinExistence type="predicted"/>
<gene>
    <name evidence="6" type="ORF">FBUS_03496</name>
</gene>
<dbReference type="InterPro" id="IPR004480">
    <property type="entry name" value="Monothiol_GRX-rel"/>
</dbReference>
<dbReference type="OrthoDB" id="415696at2759"/>
<dbReference type="GO" id="GO:0005634">
    <property type="term" value="C:nucleus"/>
    <property type="evidence" value="ECO:0007669"/>
    <property type="project" value="TreeGrafter"/>
</dbReference>
<name>A0A8E0VFY2_9TREM</name>
<dbReference type="PANTHER" id="PTHR10293:SF73">
    <property type="entry name" value="GLUTAREDOXIN-3"/>
    <property type="match status" value="1"/>
</dbReference>
<accession>A0A8E0VFY2</accession>
<dbReference type="GO" id="GO:0046872">
    <property type="term" value="F:metal ion binding"/>
    <property type="evidence" value="ECO:0007669"/>
    <property type="project" value="UniProtKB-KW"/>
</dbReference>
<dbReference type="EMBL" id="LUCM01006349">
    <property type="protein sequence ID" value="KAA0191423.1"/>
    <property type="molecule type" value="Genomic_DNA"/>
</dbReference>